<dbReference type="Gene3D" id="1.20.140.10">
    <property type="entry name" value="Butyryl-CoA Dehydrogenase, subunit A, domain 3"/>
    <property type="match status" value="1"/>
</dbReference>
<evidence type="ECO:0000256" key="4">
    <source>
        <dbReference type="ARBA" id="ARBA00022827"/>
    </source>
</evidence>
<accession>A0A8H9IRA6</accession>
<dbReference type="InterPro" id="IPR036250">
    <property type="entry name" value="AcylCo_DH-like_C"/>
</dbReference>
<dbReference type="EMBL" id="BNAV01000001">
    <property type="protein sequence ID" value="GHF36242.1"/>
    <property type="molecule type" value="Genomic_DNA"/>
</dbReference>
<feature type="domain" description="Acyl-CoA dehydrogenase/oxidase C-terminal" evidence="6">
    <location>
        <begin position="225"/>
        <end position="359"/>
    </location>
</feature>
<dbReference type="Gene3D" id="2.40.110.10">
    <property type="entry name" value="Butyryl-CoA Dehydrogenase, subunit A, domain 2"/>
    <property type="match status" value="1"/>
</dbReference>
<comment type="similarity">
    <text evidence="2">Belongs to the acyl-CoA dehydrogenase family.</text>
</comment>
<evidence type="ECO:0000256" key="5">
    <source>
        <dbReference type="ARBA" id="ARBA00023002"/>
    </source>
</evidence>
<dbReference type="InterPro" id="IPR046373">
    <property type="entry name" value="Acyl-CoA_Oxase/DH_mid-dom_sf"/>
</dbReference>
<dbReference type="Pfam" id="PF02771">
    <property type="entry name" value="Acyl-CoA_dh_N"/>
    <property type="match status" value="1"/>
</dbReference>
<reference evidence="8" key="2">
    <citation type="submission" date="2020-09" db="EMBL/GenBank/DDBJ databases">
        <authorList>
            <person name="Sun Q."/>
            <person name="Zhou Y."/>
        </authorList>
    </citation>
    <scope>NUCLEOTIDE SEQUENCE</scope>
    <source>
        <strain evidence="8">CGMCC 4.7679</strain>
    </source>
</reference>
<name>A0A8H9IRA6_9PSEU</name>
<evidence type="ECO:0000256" key="3">
    <source>
        <dbReference type="ARBA" id="ARBA00022630"/>
    </source>
</evidence>
<dbReference type="OrthoDB" id="8677713at2"/>
<feature type="domain" description="Acyl-CoA dehydrogenase/oxidase N-terminal" evidence="7">
    <location>
        <begin position="6"/>
        <end position="113"/>
    </location>
</feature>
<dbReference type="RefSeq" id="WP_145936386.1">
    <property type="nucleotide sequence ID" value="NZ_BNAV01000001.1"/>
</dbReference>
<keyword evidence="3" id="KW-0285">Flavoprotein</keyword>
<dbReference type="InterPro" id="IPR037069">
    <property type="entry name" value="AcylCoA_DH/ox_N_sf"/>
</dbReference>
<dbReference type="InterPro" id="IPR013786">
    <property type="entry name" value="AcylCoA_DH/ox_N"/>
</dbReference>
<dbReference type="AlphaFoldDB" id="A0A8H9IRA6"/>
<dbReference type="SUPFAM" id="SSF47203">
    <property type="entry name" value="Acyl-CoA dehydrogenase C-terminal domain-like"/>
    <property type="match status" value="1"/>
</dbReference>
<proteinExistence type="inferred from homology"/>
<evidence type="ECO:0000256" key="2">
    <source>
        <dbReference type="ARBA" id="ARBA00009347"/>
    </source>
</evidence>
<dbReference type="Proteomes" id="UP000658656">
    <property type="component" value="Unassembled WGS sequence"/>
</dbReference>
<dbReference type="CDD" id="cd00567">
    <property type="entry name" value="ACAD"/>
    <property type="match status" value="1"/>
</dbReference>
<keyword evidence="5" id="KW-0560">Oxidoreductase</keyword>
<evidence type="ECO:0000313" key="9">
    <source>
        <dbReference type="Proteomes" id="UP000658656"/>
    </source>
</evidence>
<evidence type="ECO:0000256" key="1">
    <source>
        <dbReference type="ARBA" id="ARBA00001974"/>
    </source>
</evidence>
<keyword evidence="4" id="KW-0274">FAD</keyword>
<dbReference type="SUPFAM" id="SSF56645">
    <property type="entry name" value="Acyl-CoA dehydrogenase NM domain-like"/>
    <property type="match status" value="1"/>
</dbReference>
<dbReference type="Gene3D" id="1.10.540.10">
    <property type="entry name" value="Acyl-CoA dehydrogenase/oxidase, N-terminal domain"/>
    <property type="match status" value="1"/>
</dbReference>
<protein>
    <submittedName>
        <fullName evidence="8">Putative acyl-CoA dehydrogenase</fullName>
    </submittedName>
</protein>
<evidence type="ECO:0000259" key="6">
    <source>
        <dbReference type="Pfam" id="PF00441"/>
    </source>
</evidence>
<keyword evidence="9" id="KW-1185">Reference proteome</keyword>
<gene>
    <name evidence="8" type="ORF">GCM10017566_06640</name>
</gene>
<dbReference type="InterPro" id="IPR009075">
    <property type="entry name" value="AcylCo_DH/oxidase_C"/>
</dbReference>
<evidence type="ECO:0000259" key="7">
    <source>
        <dbReference type="Pfam" id="PF02771"/>
    </source>
</evidence>
<dbReference type="Pfam" id="PF00441">
    <property type="entry name" value="Acyl-CoA_dh_1"/>
    <property type="match status" value="1"/>
</dbReference>
<comment type="caution">
    <text evidence="8">The sequence shown here is derived from an EMBL/GenBank/DDBJ whole genome shotgun (WGS) entry which is preliminary data.</text>
</comment>
<organism evidence="8 9">
    <name type="scientific">Amycolatopsis bartoniae</name>
    <dbReference type="NCBI Taxonomy" id="941986"/>
    <lineage>
        <taxon>Bacteria</taxon>
        <taxon>Bacillati</taxon>
        <taxon>Actinomycetota</taxon>
        <taxon>Actinomycetes</taxon>
        <taxon>Pseudonocardiales</taxon>
        <taxon>Pseudonocardiaceae</taxon>
        <taxon>Amycolatopsis</taxon>
    </lineage>
</organism>
<dbReference type="PANTHER" id="PTHR43884:SF20">
    <property type="entry name" value="ACYL-COA DEHYDROGENASE FADE28"/>
    <property type="match status" value="1"/>
</dbReference>
<dbReference type="PANTHER" id="PTHR43884">
    <property type="entry name" value="ACYL-COA DEHYDROGENASE"/>
    <property type="match status" value="1"/>
</dbReference>
<reference evidence="8" key="1">
    <citation type="journal article" date="2014" name="Int. J. Syst. Evol. Microbiol.">
        <title>Complete genome sequence of Corynebacterium casei LMG S-19264T (=DSM 44701T), isolated from a smear-ripened cheese.</title>
        <authorList>
            <consortium name="US DOE Joint Genome Institute (JGI-PGF)"/>
            <person name="Walter F."/>
            <person name="Albersmeier A."/>
            <person name="Kalinowski J."/>
            <person name="Ruckert C."/>
        </authorList>
    </citation>
    <scope>NUCLEOTIDE SEQUENCE</scope>
    <source>
        <strain evidence="8">CGMCC 4.7679</strain>
    </source>
</reference>
<evidence type="ECO:0000313" key="8">
    <source>
        <dbReference type="EMBL" id="GHF36242.1"/>
    </source>
</evidence>
<dbReference type="GO" id="GO:0003995">
    <property type="term" value="F:acyl-CoA dehydrogenase activity"/>
    <property type="evidence" value="ECO:0007669"/>
    <property type="project" value="TreeGrafter"/>
</dbReference>
<comment type="cofactor">
    <cofactor evidence="1">
        <name>FAD</name>
        <dbReference type="ChEBI" id="CHEBI:57692"/>
    </cofactor>
</comment>
<sequence>MEFQLTAEQVGLQQSVRRLLAARAAPRSAFTEEAPAQARALWAALNDVGLGALGLDLPQYELTSTAIEQMLVAEELGRAVAPVPFTGVAAATSLLSRGTEPAAAHLLEQVIEGRITVAALPAATGGGVDVKAAAGDEGWTVDGEVAIVPGGAWAQTLLVVAHTTNGTPAVLAVELDAPGVTTTPLPAIDPTAGLAQVGFSRTPAVPVLVHDADEAISAASALATLLVAAESTGVAERALRIAAEYALTRRQFGHPIGAFQAIKHKLADMLVLVENARSACYGAAWQLSGGEDAGLYVAMAKAVASESATQVAADALQIHGGIGCTFEHDIHLYLRRAKSGQLLYGDTAEHLDVIAAALLDEPIPGGATR</sequence>
<dbReference type="InterPro" id="IPR009100">
    <property type="entry name" value="AcylCoA_DH/oxidase_NM_dom_sf"/>
</dbReference>
<dbReference type="GO" id="GO:0050660">
    <property type="term" value="F:flavin adenine dinucleotide binding"/>
    <property type="evidence" value="ECO:0007669"/>
    <property type="project" value="InterPro"/>
</dbReference>